<dbReference type="EMBL" id="CAADEX010000005">
    <property type="protein sequence ID" value="VFJ43271.1"/>
    <property type="molecule type" value="Genomic_DNA"/>
</dbReference>
<keyword evidence="1" id="KW-1133">Transmembrane helix</keyword>
<protein>
    <submittedName>
        <fullName evidence="2">Uncharacterized protein</fullName>
    </submittedName>
</protein>
<accession>A0A450RVU5</accession>
<evidence type="ECO:0000313" key="2">
    <source>
        <dbReference type="EMBL" id="VFJ43271.1"/>
    </source>
</evidence>
<keyword evidence="1" id="KW-0812">Transmembrane</keyword>
<dbReference type="AlphaFoldDB" id="A0A450RVU5"/>
<gene>
    <name evidence="2" type="ORF">BECKDK2373B_GA0170837_100510</name>
</gene>
<reference evidence="2" key="1">
    <citation type="submission" date="2019-02" db="EMBL/GenBank/DDBJ databases">
        <authorList>
            <person name="Gruber-Vodicka R. H."/>
            <person name="Seah K. B. B."/>
        </authorList>
    </citation>
    <scope>NUCLEOTIDE SEQUENCE</scope>
    <source>
        <strain evidence="2">BECK_DK47</strain>
    </source>
</reference>
<feature type="transmembrane region" description="Helical" evidence="1">
    <location>
        <begin position="27"/>
        <end position="46"/>
    </location>
</feature>
<sequence length="240" mass="26760">MTNRAISYPRETDLRQNAVAETAQLDVALTFFGIILVFLSLLTFAVKIEQEVPHPTEYRAIEPPLRPVHTPSLAYAVPFYRFLILDEFGLFALDTAPIAEEIRASTLDVDDFAKTLKTPDDVMYGSVSLEPLDISGFQMQLDVANLHGAGLLKPLVVAKAPTNRGGADYDRFIDNALRLAKQMNPGFAVLNYTEELSGLADTLTGLLLANGWKIKSQPLRADKLSLQRHPDYFILTDYFR</sequence>
<keyword evidence="1" id="KW-0472">Membrane</keyword>
<evidence type="ECO:0000256" key="1">
    <source>
        <dbReference type="SAM" id="Phobius"/>
    </source>
</evidence>
<name>A0A450RVU5_9GAMM</name>
<organism evidence="2">
    <name type="scientific">Candidatus Kentrum sp. DK</name>
    <dbReference type="NCBI Taxonomy" id="2126562"/>
    <lineage>
        <taxon>Bacteria</taxon>
        <taxon>Pseudomonadati</taxon>
        <taxon>Pseudomonadota</taxon>
        <taxon>Gammaproteobacteria</taxon>
        <taxon>Candidatus Kentrum</taxon>
    </lineage>
</organism>
<proteinExistence type="predicted"/>